<feature type="non-terminal residue" evidence="2">
    <location>
        <position position="1"/>
    </location>
</feature>
<protein>
    <submittedName>
        <fullName evidence="2">Patatin-like protein</fullName>
    </submittedName>
</protein>
<name>A0A0D4HPU8_9BACT</name>
<sequence>KEMETEEQQAQDLGALDIISRSFDTMQGTIARIKLAAYPPGMVIEIQERLGLLAFDRAAEMIELGYERAGKYLAAMPDASDRYGSAENMAASDENQKENSRDHEEDDPVIEKDVVLIHFEDSPAAFARVESITADNKKDWYRVKLLILAIPLHPVTWILKEEYIN</sequence>
<reference evidence="2" key="1">
    <citation type="submission" date="2014-11" db="EMBL/GenBank/DDBJ databases">
        <title>Characterization of a novel thermostable patatin-like protein from a Guaymas basin metagenomic library.</title>
        <authorList>
            <person name="Fu L."/>
        </authorList>
    </citation>
    <scope>NUCLEOTIDE SEQUENCE</scope>
</reference>
<proteinExistence type="predicted"/>
<feature type="compositionally biased region" description="Basic and acidic residues" evidence="1">
    <location>
        <begin position="94"/>
        <end position="106"/>
    </location>
</feature>
<organism evidence="2">
    <name type="scientific">uncultured Desulfococcus sp</name>
    <dbReference type="NCBI Taxonomy" id="408142"/>
    <lineage>
        <taxon>Bacteria</taxon>
        <taxon>Pseudomonadati</taxon>
        <taxon>Thermodesulfobacteriota</taxon>
        <taxon>Desulfobacteria</taxon>
        <taxon>Desulfobacterales</taxon>
        <taxon>Desulfococcaceae</taxon>
        <taxon>Desulfococcus</taxon>
        <taxon>environmental samples</taxon>
    </lineage>
</organism>
<accession>A0A0D4HPU8</accession>
<feature type="non-terminal residue" evidence="2">
    <location>
        <position position="165"/>
    </location>
</feature>
<evidence type="ECO:0000313" key="2">
    <source>
        <dbReference type="EMBL" id="AJU15313.1"/>
    </source>
</evidence>
<dbReference type="AlphaFoldDB" id="A0A0D4HPU8"/>
<evidence type="ECO:0000256" key="1">
    <source>
        <dbReference type="SAM" id="MobiDB-lite"/>
    </source>
</evidence>
<dbReference type="EMBL" id="KP148249">
    <property type="protein sequence ID" value="AJU15313.1"/>
    <property type="molecule type" value="Genomic_DNA"/>
</dbReference>
<feature type="region of interest" description="Disordered" evidence="1">
    <location>
        <begin position="84"/>
        <end position="106"/>
    </location>
</feature>